<dbReference type="Gene3D" id="3.30.730.10">
    <property type="entry name" value="AP2/ERF domain"/>
    <property type="match status" value="1"/>
</dbReference>
<evidence type="ECO:0000313" key="9">
    <source>
        <dbReference type="EMBL" id="CAH9109114.1"/>
    </source>
</evidence>
<dbReference type="InterPro" id="IPR001471">
    <property type="entry name" value="AP2/ERF_dom"/>
</dbReference>
<accession>A0A9P0ZPA9</accession>
<dbReference type="GO" id="GO:0003677">
    <property type="term" value="F:DNA binding"/>
    <property type="evidence" value="ECO:0007669"/>
    <property type="project" value="UniProtKB-KW"/>
</dbReference>
<dbReference type="SMART" id="SM00380">
    <property type="entry name" value="AP2"/>
    <property type="match status" value="1"/>
</dbReference>
<evidence type="ECO:0000256" key="5">
    <source>
        <dbReference type="ARBA" id="ARBA00023163"/>
    </source>
</evidence>
<dbReference type="PROSITE" id="PS51032">
    <property type="entry name" value="AP2_ERF"/>
    <property type="match status" value="1"/>
</dbReference>
<reference evidence="9" key="1">
    <citation type="submission" date="2022-07" db="EMBL/GenBank/DDBJ databases">
        <authorList>
            <person name="Macas J."/>
            <person name="Novak P."/>
            <person name="Neumann P."/>
        </authorList>
    </citation>
    <scope>NUCLEOTIDE SEQUENCE</scope>
</reference>
<evidence type="ECO:0000256" key="4">
    <source>
        <dbReference type="ARBA" id="ARBA00023125"/>
    </source>
</evidence>
<dbReference type="InterPro" id="IPR044808">
    <property type="entry name" value="ERF_plant"/>
</dbReference>
<dbReference type="SUPFAM" id="SSF54171">
    <property type="entry name" value="DNA-binding domain"/>
    <property type="match status" value="1"/>
</dbReference>
<dbReference type="GO" id="GO:0009873">
    <property type="term" value="P:ethylene-activated signaling pathway"/>
    <property type="evidence" value="ECO:0007669"/>
    <property type="project" value="InterPro"/>
</dbReference>
<dbReference type="EMBL" id="CAMAPE010000052">
    <property type="protein sequence ID" value="CAH9109114.1"/>
    <property type="molecule type" value="Genomic_DNA"/>
</dbReference>
<dbReference type="InterPro" id="IPR036955">
    <property type="entry name" value="AP2/ERF_dom_sf"/>
</dbReference>
<protein>
    <recommendedName>
        <fullName evidence="8">AP2/ERF domain-containing protein</fullName>
    </recommendedName>
</protein>
<dbReference type="PRINTS" id="PR00367">
    <property type="entry name" value="ETHRSPELEMNT"/>
</dbReference>
<keyword evidence="6" id="KW-0539">Nucleus</keyword>
<dbReference type="InterPro" id="IPR016177">
    <property type="entry name" value="DNA-bd_dom_sf"/>
</dbReference>
<comment type="subcellular location">
    <subcellularLocation>
        <location evidence="1">Nucleus</location>
    </subcellularLocation>
</comment>
<dbReference type="GO" id="GO:0005634">
    <property type="term" value="C:nucleus"/>
    <property type="evidence" value="ECO:0007669"/>
    <property type="project" value="UniProtKB-SubCell"/>
</dbReference>
<evidence type="ECO:0000256" key="6">
    <source>
        <dbReference type="ARBA" id="ARBA00023242"/>
    </source>
</evidence>
<feature type="compositionally biased region" description="Polar residues" evidence="7">
    <location>
        <begin position="56"/>
        <end position="72"/>
    </location>
</feature>
<keyword evidence="10" id="KW-1185">Reference proteome</keyword>
<dbReference type="Pfam" id="PF00847">
    <property type="entry name" value="AP2"/>
    <property type="match status" value="1"/>
</dbReference>
<dbReference type="GO" id="GO:0006952">
    <property type="term" value="P:defense response"/>
    <property type="evidence" value="ECO:0007669"/>
    <property type="project" value="UniProtKB-KW"/>
</dbReference>
<feature type="region of interest" description="Disordered" evidence="7">
    <location>
        <begin position="44"/>
        <end position="87"/>
    </location>
</feature>
<dbReference type="GO" id="GO:0003700">
    <property type="term" value="F:DNA-binding transcription factor activity"/>
    <property type="evidence" value="ECO:0007669"/>
    <property type="project" value="InterPro"/>
</dbReference>
<dbReference type="AlphaFoldDB" id="A0A9P0ZPA9"/>
<feature type="domain" description="AP2/ERF" evidence="8">
    <location>
        <begin position="88"/>
        <end position="145"/>
    </location>
</feature>
<keyword evidence="4" id="KW-0238">DNA-binding</keyword>
<proteinExistence type="predicted"/>
<dbReference type="Proteomes" id="UP001152484">
    <property type="component" value="Unassembled WGS sequence"/>
</dbReference>
<evidence type="ECO:0000259" key="8">
    <source>
        <dbReference type="PROSITE" id="PS51032"/>
    </source>
</evidence>
<keyword evidence="2" id="KW-0611">Plant defense</keyword>
<evidence type="ECO:0000256" key="2">
    <source>
        <dbReference type="ARBA" id="ARBA00022821"/>
    </source>
</evidence>
<dbReference type="PANTHER" id="PTHR31190:SF142">
    <property type="entry name" value="ETHYLENE-RESPONSIVE TRANSCRIPTION FACTOR RAP2-3"/>
    <property type="match status" value="1"/>
</dbReference>
<evidence type="ECO:0000256" key="1">
    <source>
        <dbReference type="ARBA" id="ARBA00004123"/>
    </source>
</evidence>
<keyword evidence="5" id="KW-0804">Transcription</keyword>
<dbReference type="CDD" id="cd00018">
    <property type="entry name" value="AP2"/>
    <property type="match status" value="1"/>
</dbReference>
<evidence type="ECO:0000256" key="3">
    <source>
        <dbReference type="ARBA" id="ARBA00023015"/>
    </source>
</evidence>
<sequence length="266" mass="29430">MCGGAIISDFDPVTERRRRKVSAQDLWAELDPISQFWAANTSVRKSPLPDDAIKPNHSSSQLTHPNQGTENAGKSEKPEKKKKARKNVYRGIRQRPWGKWAAEIRDPQKGVRVWLGTFNTAEEAARAYDVAAIRIRGKKAKLNFPTEAPSGPKPKQSCCNVVVKDPSPQESSGSSYMTPVNMDLGQTTTPLMNFGAVPSYNPLEVADLQQEIGGTELKAQISDLESFLELEPESAEFVGDSVEFDSFDPFVMEELFGATPQDQVLF</sequence>
<dbReference type="PANTHER" id="PTHR31190">
    <property type="entry name" value="DNA-BINDING DOMAIN"/>
    <property type="match status" value="1"/>
</dbReference>
<dbReference type="FunFam" id="3.30.730.10:FF:000001">
    <property type="entry name" value="Ethylene-responsive transcription factor 2"/>
    <property type="match status" value="1"/>
</dbReference>
<evidence type="ECO:0000313" key="10">
    <source>
        <dbReference type="Proteomes" id="UP001152484"/>
    </source>
</evidence>
<organism evidence="9 10">
    <name type="scientific">Cuscuta europaea</name>
    <name type="common">European dodder</name>
    <dbReference type="NCBI Taxonomy" id="41803"/>
    <lineage>
        <taxon>Eukaryota</taxon>
        <taxon>Viridiplantae</taxon>
        <taxon>Streptophyta</taxon>
        <taxon>Embryophyta</taxon>
        <taxon>Tracheophyta</taxon>
        <taxon>Spermatophyta</taxon>
        <taxon>Magnoliopsida</taxon>
        <taxon>eudicotyledons</taxon>
        <taxon>Gunneridae</taxon>
        <taxon>Pentapetalae</taxon>
        <taxon>asterids</taxon>
        <taxon>lamiids</taxon>
        <taxon>Solanales</taxon>
        <taxon>Convolvulaceae</taxon>
        <taxon>Cuscuteae</taxon>
        <taxon>Cuscuta</taxon>
        <taxon>Cuscuta subgen. Cuscuta</taxon>
    </lineage>
</organism>
<keyword evidence="3" id="KW-0805">Transcription regulation</keyword>
<gene>
    <name evidence="9" type="ORF">CEURO_LOCUS18375</name>
</gene>
<evidence type="ECO:0000256" key="7">
    <source>
        <dbReference type="SAM" id="MobiDB-lite"/>
    </source>
</evidence>
<comment type="caution">
    <text evidence="9">The sequence shown here is derived from an EMBL/GenBank/DDBJ whole genome shotgun (WGS) entry which is preliminary data.</text>
</comment>
<name>A0A9P0ZPA9_CUSEU</name>
<dbReference type="OrthoDB" id="1932767at2759"/>